<feature type="region of interest" description="Disordered" evidence="1">
    <location>
        <begin position="17"/>
        <end position="37"/>
    </location>
</feature>
<feature type="region of interest" description="Disordered" evidence="1">
    <location>
        <begin position="72"/>
        <end position="112"/>
    </location>
</feature>
<comment type="caution">
    <text evidence="2">The sequence shown here is derived from an EMBL/GenBank/DDBJ whole genome shotgun (WGS) entry which is preliminary data.</text>
</comment>
<dbReference type="EMBL" id="BAABUK010000008">
    <property type="protein sequence ID" value="GAA5810845.1"/>
    <property type="molecule type" value="Genomic_DNA"/>
</dbReference>
<feature type="compositionally biased region" description="Low complexity" evidence="1">
    <location>
        <begin position="77"/>
        <end position="88"/>
    </location>
</feature>
<protein>
    <submittedName>
        <fullName evidence="2">Uncharacterized protein</fullName>
    </submittedName>
</protein>
<keyword evidence="3" id="KW-1185">Reference proteome</keyword>
<feature type="region of interest" description="Disordered" evidence="1">
    <location>
        <begin position="156"/>
        <end position="191"/>
    </location>
</feature>
<feature type="region of interest" description="Disordered" evidence="1">
    <location>
        <begin position="223"/>
        <end position="249"/>
    </location>
</feature>
<evidence type="ECO:0000256" key="1">
    <source>
        <dbReference type="SAM" id="MobiDB-lite"/>
    </source>
</evidence>
<reference evidence="2 3" key="1">
    <citation type="submission" date="2024-04" db="EMBL/GenBank/DDBJ databases">
        <title>genome sequences of Mucor flavus KT1a and Helicostylum pulchrum KT1b strains isolated from the surface of a dry-aged beef.</title>
        <authorList>
            <person name="Toyotome T."/>
            <person name="Hosono M."/>
            <person name="Torimaru M."/>
            <person name="Fukuda K."/>
            <person name="Mikami N."/>
        </authorList>
    </citation>
    <scope>NUCLEOTIDE SEQUENCE [LARGE SCALE GENOMIC DNA]</scope>
    <source>
        <strain evidence="2 3">KT1a</strain>
    </source>
</reference>
<accession>A0ABP9YVJ6</accession>
<name>A0ABP9YVJ6_9FUNG</name>
<sequence>MGLLNFRKKNKKIDVLKDSLPKQASENNISSSTNSGISPKSYSPVINSFMTVSSISDVTSSSLLDEILNELPSPKRSLNSSSGSETSSTRNIRHSLNLNPNRSNNNPANSCNAKEKACAANNQIMSFPRTLPSINPHHIPKDPHNATRIKVDTISTDFSNSSDESESDSLSIDSLLTSEDPPPSHPISWSDSRFSPGFIAKKQEDTTPLIELISRSYAAGNTPSTGVKNRGAIKGDTVTSDNETDTPVIPRSFGFAIDRMKERHRQEYRRSTSYMPSEAESRMISTQRSNPLTINNPHHSTATSHEYQRIHTTAITNNQVNNVEFRNNRMAPKKSLSTNTSNFLENVTHNPVAAYAVSQQNKQRPPQYNDNINKHNNSSRNLNQNGNILNFKSNQAAISVYNMRQSYHVSTITPTFDSSGKSFFGTNGNLAIKGPLQSSFVPTPNNRKSSKHMENKFRQGISSSIQVIQEDKSTGFNDSHQTNMEIAPTLRKEFRRVQQTHKNKYHSVPNLQHLQDNGKLEKDFRKNPLETSIAEAKIINNKKNFNQRMKSEKIHSKNIYDVNDNRQHYNNKFIYRYSHTPQHPHDHQKKCRHHQRQPEPLCSCKCTDKQQTYSNHLVKTRQPRKPLLLLTPFEPSSAKNHHQIKLNSSCNSRYF</sequence>
<proteinExistence type="predicted"/>
<evidence type="ECO:0000313" key="2">
    <source>
        <dbReference type="EMBL" id="GAA5810845.1"/>
    </source>
</evidence>
<dbReference type="Proteomes" id="UP001473302">
    <property type="component" value="Unassembled WGS sequence"/>
</dbReference>
<feature type="compositionally biased region" description="Low complexity" evidence="1">
    <location>
        <begin position="156"/>
        <end position="179"/>
    </location>
</feature>
<organism evidence="2 3">
    <name type="scientific">Mucor flavus</name>
    <dbReference type="NCBI Taxonomy" id="439312"/>
    <lineage>
        <taxon>Eukaryota</taxon>
        <taxon>Fungi</taxon>
        <taxon>Fungi incertae sedis</taxon>
        <taxon>Mucoromycota</taxon>
        <taxon>Mucoromycotina</taxon>
        <taxon>Mucoromycetes</taxon>
        <taxon>Mucorales</taxon>
        <taxon>Mucorineae</taxon>
        <taxon>Mucoraceae</taxon>
        <taxon>Mucor</taxon>
    </lineage>
</organism>
<feature type="compositionally biased region" description="Low complexity" evidence="1">
    <location>
        <begin position="25"/>
        <end position="37"/>
    </location>
</feature>
<feature type="compositionally biased region" description="Low complexity" evidence="1">
    <location>
        <begin position="96"/>
        <end position="112"/>
    </location>
</feature>
<gene>
    <name evidence="2" type="ORF">MFLAVUS_004273</name>
</gene>
<evidence type="ECO:0000313" key="3">
    <source>
        <dbReference type="Proteomes" id="UP001473302"/>
    </source>
</evidence>